<gene>
    <name evidence="2" type="ORF">RQM59_10430</name>
</gene>
<evidence type="ECO:0000313" key="2">
    <source>
        <dbReference type="EMBL" id="MDT7832796.1"/>
    </source>
</evidence>
<organism evidence="2 3">
    <name type="scientific">Asprobacillus argus</name>
    <dbReference type="NCBI Taxonomy" id="3076534"/>
    <lineage>
        <taxon>Bacteria</taxon>
        <taxon>Pseudomonadati</taxon>
        <taxon>Bacteroidota</taxon>
        <taxon>Flavobacteriia</taxon>
        <taxon>Flavobacteriales</taxon>
        <taxon>Flavobacteriaceae</taxon>
        <taxon>Asprobacillus</taxon>
    </lineage>
</organism>
<accession>A0ABU3LGD9</accession>
<feature type="transmembrane region" description="Helical" evidence="1">
    <location>
        <begin position="212"/>
        <end position="232"/>
    </location>
</feature>
<feature type="transmembrane region" description="Helical" evidence="1">
    <location>
        <begin position="12"/>
        <end position="33"/>
    </location>
</feature>
<comment type="caution">
    <text evidence="2">The sequence shown here is derived from an EMBL/GenBank/DDBJ whole genome shotgun (WGS) entry which is preliminary data.</text>
</comment>
<name>A0ABU3LGD9_9FLAO</name>
<dbReference type="RefSeq" id="WP_349242049.1">
    <property type="nucleotide sequence ID" value="NZ_JAVTTO010000004.1"/>
</dbReference>
<keyword evidence="3" id="KW-1185">Reference proteome</keyword>
<proteinExistence type="predicted"/>
<keyword evidence="1" id="KW-0472">Membrane</keyword>
<feature type="transmembrane region" description="Helical" evidence="1">
    <location>
        <begin position="185"/>
        <end position="206"/>
    </location>
</feature>
<dbReference type="EMBL" id="JAVTTO010000004">
    <property type="protein sequence ID" value="MDT7832796.1"/>
    <property type="molecule type" value="Genomic_DNA"/>
</dbReference>
<protein>
    <recommendedName>
        <fullName evidence="4">Beta-carotene 15,15'-monooxygenase</fullName>
    </recommendedName>
</protein>
<keyword evidence="1" id="KW-1133">Transmembrane helix</keyword>
<evidence type="ECO:0000313" key="3">
    <source>
        <dbReference type="Proteomes" id="UP001257277"/>
    </source>
</evidence>
<dbReference type="Proteomes" id="UP001257277">
    <property type="component" value="Unassembled WGS sequence"/>
</dbReference>
<feature type="transmembrane region" description="Helical" evidence="1">
    <location>
        <begin position="39"/>
        <end position="59"/>
    </location>
</feature>
<keyword evidence="1" id="KW-0812">Transmembrane</keyword>
<evidence type="ECO:0000256" key="1">
    <source>
        <dbReference type="SAM" id="Phobius"/>
    </source>
</evidence>
<reference evidence="2 3" key="1">
    <citation type="submission" date="2023-09" db="EMBL/GenBank/DDBJ databases">
        <title>Novel taxa isolated from Blanes Bay.</title>
        <authorList>
            <person name="Rey-Velasco X."/>
            <person name="Lucena T."/>
        </authorList>
    </citation>
    <scope>NUCLEOTIDE SEQUENCE [LARGE SCALE GENOMIC DNA]</scope>
    <source>
        <strain evidence="2 3">S356</strain>
    </source>
</reference>
<sequence>MKNILRYGNKMVPLFIPVLFGISLLLIIQSQAFVQNASALSTAITIDFLITIPFVYFLIIRKRNIPKITVLSMFVLGIVVLSFALPEENQSLLTAIKVFAIPIVEVTVLSFVVYKTVKISRSYKEQKNSGDFYTAMKKAASEVLPQQVAAILVTEISVVYYGFIHWRKKKLKKDEFSYHKKSTTLSIIVGFLMVILIETFAVHFLLLKWSSVAAWILTILSAYTALQIFALARSISKRPITVDMKEKELILRFGFFSEWSVSLHNIREVELSNKDLPEDKSIVPFSPLGGLTEHNVILHFNNEEQFSGFYGLKKKASSLAIYVDDKQRFFETVENYILSV</sequence>
<feature type="transmembrane region" description="Helical" evidence="1">
    <location>
        <begin position="68"/>
        <end position="86"/>
    </location>
</feature>
<evidence type="ECO:0008006" key="4">
    <source>
        <dbReference type="Google" id="ProtNLM"/>
    </source>
</evidence>